<evidence type="ECO:0000256" key="3">
    <source>
        <dbReference type="ARBA" id="ARBA00022483"/>
    </source>
</evidence>
<dbReference type="InterPro" id="IPR032403">
    <property type="entry name" value="Exo84_C"/>
</dbReference>
<sequence>MPEASTATFEKDNFNAEKYVKNLVQDCVGGPELLQTKQKIQSLSETVSSTLKKHVYENYMQFIETAKEISHLESEMYQLSHILIDQRNLLTTLRDESLLDEQKNIIEEQSLDPNVNEEQQNRKAIQLIKESLIGYKGNLDDKVFIHEGGLIELDSNDYRPICRIHLFLFNEVLVLAKVKNEKKLEFQTEYETKNIAVINIKDLDGVNKNAINMITSDGARMFQCMNPAAKQEWLEKCELAIKFHQVKKPKKAPAPQPPTSLKFDAPQKSTDSELLALSPTASEMGRVIVENLPPDWLVTAPEEIQAEIAQRHFEDSLALLQKCDEHLAQDSSFHACGILLRVCTSAIRTSQRQARRNNLAVSELFFCDVALVASEFLRAFHAKAACTSALIVWCNMELQYFASQLIKHYLTKDTQLEMVAKVVEGVREPCLKLREIGLDLSYHMEGLLRSTLGQLLDEARYRLVDSIGRTEDPWQPYNLQTKTGLRTLLKEFDTLGIDFRAYVTGDTWINLTQATVNFCRHLLQTTESCAYLAKYDSLQRDAEMLIRELFLSQHSIKPPNSLNADMNFVAKNKTYMAEVLLPTAMGRFERIADKKPELLAELHAQLRTASAPPKPKPRSVYQTDVL</sequence>
<organism evidence="7">
    <name type="scientific">Anopheles sinensis</name>
    <name type="common">Mosquito</name>
    <dbReference type="NCBI Taxonomy" id="74873"/>
    <lineage>
        <taxon>Eukaryota</taxon>
        <taxon>Metazoa</taxon>
        <taxon>Ecdysozoa</taxon>
        <taxon>Arthropoda</taxon>
        <taxon>Hexapoda</taxon>
        <taxon>Insecta</taxon>
        <taxon>Pterygota</taxon>
        <taxon>Neoptera</taxon>
        <taxon>Endopterygota</taxon>
        <taxon>Diptera</taxon>
        <taxon>Nematocera</taxon>
        <taxon>Culicoidea</taxon>
        <taxon>Culicidae</taxon>
        <taxon>Anophelinae</taxon>
        <taxon>Anopheles</taxon>
    </lineage>
</organism>
<accession>A0A084VNQ5</accession>
<dbReference type="Proteomes" id="UP000030765">
    <property type="component" value="Unassembled WGS sequence"/>
</dbReference>
<dbReference type="EMBL" id="ATLV01014834">
    <property type="status" value="NOT_ANNOTATED_CDS"/>
    <property type="molecule type" value="Genomic_DNA"/>
</dbReference>
<dbReference type="SUPFAM" id="SSF50729">
    <property type="entry name" value="PH domain-like"/>
    <property type="match status" value="1"/>
</dbReference>
<dbReference type="GO" id="GO:0006893">
    <property type="term" value="P:Golgi to plasma membrane transport"/>
    <property type="evidence" value="ECO:0007669"/>
    <property type="project" value="TreeGrafter"/>
</dbReference>
<dbReference type="Pfam" id="PF08700">
    <property type="entry name" value="VPS51_Exo84_N"/>
    <property type="match status" value="1"/>
</dbReference>
<dbReference type="EMBL" id="ATLV01014835">
    <property type="status" value="NOT_ANNOTATED_CDS"/>
    <property type="molecule type" value="Genomic_DNA"/>
</dbReference>
<dbReference type="InterPro" id="IPR016159">
    <property type="entry name" value="Cullin_repeat-like_dom_sf"/>
</dbReference>
<dbReference type="CDD" id="cd01226">
    <property type="entry name" value="PH_RalBD_exo84"/>
    <property type="match status" value="1"/>
</dbReference>
<dbReference type="Gene3D" id="1.20.58.1220">
    <property type="entry name" value="Exo84p, C-terminal helical domain"/>
    <property type="match status" value="1"/>
</dbReference>
<keyword evidence="4" id="KW-0653">Protein transport</keyword>
<dbReference type="GO" id="GO:0015031">
    <property type="term" value="P:protein transport"/>
    <property type="evidence" value="ECO:0007669"/>
    <property type="project" value="UniProtKB-KW"/>
</dbReference>
<dbReference type="FunFam" id="1.20.58.1220:FF:000003">
    <property type="entry name" value="Exocyst 84, isoform B"/>
    <property type="match status" value="1"/>
</dbReference>
<keyword evidence="9" id="KW-1185">Reference proteome</keyword>
<feature type="region of interest" description="Disordered" evidence="5">
    <location>
        <begin position="607"/>
        <end position="626"/>
    </location>
</feature>
<evidence type="ECO:0000313" key="9">
    <source>
        <dbReference type="Proteomes" id="UP000030765"/>
    </source>
</evidence>
<comment type="similarity">
    <text evidence="1">Belongs to the EXO84 family.</text>
</comment>
<dbReference type="GO" id="GO:0006887">
    <property type="term" value="P:exocytosis"/>
    <property type="evidence" value="ECO:0007669"/>
    <property type="project" value="UniProtKB-KW"/>
</dbReference>
<dbReference type="InterPro" id="IPR033961">
    <property type="entry name" value="Exo84"/>
</dbReference>
<reference evidence="7 9" key="1">
    <citation type="journal article" date="2014" name="BMC Genomics">
        <title>Genome sequence of Anopheles sinensis provides insight into genetics basis of mosquito competence for malaria parasites.</title>
        <authorList>
            <person name="Zhou D."/>
            <person name="Zhang D."/>
            <person name="Ding G."/>
            <person name="Shi L."/>
            <person name="Hou Q."/>
            <person name="Ye Y."/>
            <person name="Xu Y."/>
            <person name="Zhou H."/>
            <person name="Xiong C."/>
            <person name="Li S."/>
            <person name="Yu J."/>
            <person name="Hong S."/>
            <person name="Yu X."/>
            <person name="Zou P."/>
            <person name="Chen C."/>
            <person name="Chang X."/>
            <person name="Wang W."/>
            <person name="Lv Y."/>
            <person name="Sun Y."/>
            <person name="Ma L."/>
            <person name="Shen B."/>
            <person name="Zhu C."/>
        </authorList>
    </citation>
    <scope>NUCLEOTIDE SEQUENCE [LARGE SCALE GENOMIC DNA]</scope>
</reference>
<dbReference type="Gene3D" id="2.30.29.30">
    <property type="entry name" value="Pleckstrin-homology domain (PH domain)/Phosphotyrosine-binding domain (PTB)"/>
    <property type="match status" value="1"/>
</dbReference>
<dbReference type="VEuPathDB" id="VectorBase:ASIC007067"/>
<dbReference type="STRING" id="74873.A0A084VNQ5"/>
<evidence type="ECO:0000259" key="6">
    <source>
        <dbReference type="Pfam" id="PF16528"/>
    </source>
</evidence>
<dbReference type="AlphaFoldDB" id="A0A084VNQ5"/>
<dbReference type="PANTHER" id="PTHR21426:SF12">
    <property type="entry name" value="EXOCYST COMPLEX COMPONENT 8"/>
    <property type="match status" value="1"/>
</dbReference>
<gene>
    <name evidence="7" type="ORF">ZHAS_00007067</name>
</gene>
<evidence type="ECO:0000256" key="4">
    <source>
        <dbReference type="ARBA" id="ARBA00022927"/>
    </source>
</evidence>
<proteinExistence type="inferred from homology"/>
<dbReference type="SUPFAM" id="SSF74788">
    <property type="entry name" value="Cullin repeat-like"/>
    <property type="match status" value="1"/>
</dbReference>
<dbReference type="FunFam" id="2.30.29.30:FF:000376">
    <property type="entry name" value="Exocyst complex component 8"/>
    <property type="match status" value="1"/>
</dbReference>
<dbReference type="OrthoDB" id="642193at2759"/>
<dbReference type="OMA" id="AAWLPNR"/>
<reference evidence="8" key="2">
    <citation type="submission" date="2020-05" db="UniProtKB">
        <authorList>
            <consortium name="EnsemblMetazoa"/>
        </authorList>
    </citation>
    <scope>IDENTIFICATION</scope>
</reference>
<evidence type="ECO:0000256" key="2">
    <source>
        <dbReference type="ARBA" id="ARBA00022448"/>
    </source>
</evidence>
<dbReference type="InterPro" id="IPR011993">
    <property type="entry name" value="PH-like_dom_sf"/>
</dbReference>
<evidence type="ECO:0000256" key="5">
    <source>
        <dbReference type="SAM" id="MobiDB-lite"/>
    </source>
</evidence>
<dbReference type="EnsemblMetazoa" id="ASIC007067-RA">
    <property type="protein sequence ID" value="ASIC007067-PA"/>
    <property type="gene ID" value="ASIC007067"/>
</dbReference>
<evidence type="ECO:0000313" key="8">
    <source>
        <dbReference type="EnsemblMetazoa" id="ASIC007067-PA"/>
    </source>
</evidence>
<keyword evidence="2" id="KW-0813">Transport</keyword>
<dbReference type="EMBL" id="KE524991">
    <property type="protein sequence ID" value="KFB39599.1"/>
    <property type="molecule type" value="Genomic_DNA"/>
</dbReference>
<dbReference type="PANTHER" id="PTHR21426">
    <property type="entry name" value="EXOCYST COMPLEX COMPONENT 8"/>
    <property type="match status" value="1"/>
</dbReference>
<evidence type="ECO:0000256" key="1">
    <source>
        <dbReference type="ARBA" id="ARBA00007210"/>
    </source>
</evidence>
<feature type="domain" description="Exocyst component Exo84 C-terminal" evidence="6">
    <location>
        <begin position="360"/>
        <end position="440"/>
    </location>
</feature>
<dbReference type="Pfam" id="PF16528">
    <property type="entry name" value="Exo84_C"/>
    <property type="match status" value="1"/>
</dbReference>
<dbReference type="VEuPathDB" id="VectorBase:ASIS021246"/>
<keyword evidence="3" id="KW-0268">Exocytosis</keyword>
<dbReference type="InterPro" id="IPR042560">
    <property type="entry name" value="Exo84_C_2"/>
</dbReference>
<protein>
    <submittedName>
        <fullName evidence="7">AGAP004207-PA-like protein</fullName>
    </submittedName>
</protein>
<evidence type="ECO:0000313" key="7">
    <source>
        <dbReference type="EMBL" id="KFB39599.1"/>
    </source>
</evidence>
<dbReference type="GO" id="GO:0000145">
    <property type="term" value="C:exocyst"/>
    <property type="evidence" value="ECO:0007669"/>
    <property type="project" value="InterPro"/>
</dbReference>
<name>A0A084VNQ5_ANOSI</name>